<evidence type="ECO:0000313" key="5">
    <source>
        <dbReference type="Proteomes" id="UP000092460"/>
    </source>
</evidence>
<dbReference type="SUPFAM" id="SSF49265">
    <property type="entry name" value="Fibronectin type III"/>
    <property type="match status" value="1"/>
</dbReference>
<dbReference type="VEuPathDB" id="VectorBase:GPPI016828"/>
<accession>A0A1B0B2I5</accession>
<dbReference type="Proteomes" id="UP000092460">
    <property type="component" value="Unassembled WGS sequence"/>
</dbReference>
<dbReference type="EMBL" id="JXJN01007667">
    <property type="status" value="NOT_ANNOTATED_CDS"/>
    <property type="molecule type" value="Genomic_DNA"/>
</dbReference>
<dbReference type="EnsemblMetazoa" id="GPPI016828-RA">
    <property type="protein sequence ID" value="GPPI016828-PA"/>
    <property type="gene ID" value="GPPI016828"/>
</dbReference>
<dbReference type="STRING" id="67801.A0A1B0B2I5"/>
<keyword evidence="2" id="KW-0812">Transmembrane</keyword>
<evidence type="ECO:0000313" key="4">
    <source>
        <dbReference type="EnsemblMetazoa" id="GPPI016828-PA"/>
    </source>
</evidence>
<dbReference type="AlphaFoldDB" id="A0A1B0B2I5"/>
<feature type="region of interest" description="Disordered" evidence="1">
    <location>
        <begin position="177"/>
        <end position="223"/>
    </location>
</feature>
<dbReference type="InterPro" id="IPR036116">
    <property type="entry name" value="FN3_sf"/>
</dbReference>
<dbReference type="InterPro" id="IPR013783">
    <property type="entry name" value="Ig-like_fold"/>
</dbReference>
<evidence type="ECO:0000256" key="1">
    <source>
        <dbReference type="SAM" id="MobiDB-lite"/>
    </source>
</evidence>
<feature type="region of interest" description="Disordered" evidence="1">
    <location>
        <begin position="428"/>
        <end position="449"/>
    </location>
</feature>
<organism evidence="4 5">
    <name type="scientific">Glossina palpalis gambiensis</name>
    <dbReference type="NCBI Taxonomy" id="67801"/>
    <lineage>
        <taxon>Eukaryota</taxon>
        <taxon>Metazoa</taxon>
        <taxon>Ecdysozoa</taxon>
        <taxon>Arthropoda</taxon>
        <taxon>Hexapoda</taxon>
        <taxon>Insecta</taxon>
        <taxon>Pterygota</taxon>
        <taxon>Neoptera</taxon>
        <taxon>Endopterygota</taxon>
        <taxon>Diptera</taxon>
        <taxon>Brachycera</taxon>
        <taxon>Muscomorpha</taxon>
        <taxon>Hippoboscoidea</taxon>
        <taxon>Glossinidae</taxon>
        <taxon>Glossina</taxon>
    </lineage>
</organism>
<feature type="transmembrane region" description="Helical" evidence="2">
    <location>
        <begin position="148"/>
        <end position="169"/>
    </location>
</feature>
<keyword evidence="5" id="KW-1185">Reference proteome</keyword>
<dbReference type="CDD" id="cd00063">
    <property type="entry name" value="FN3"/>
    <property type="match status" value="1"/>
</dbReference>
<feature type="domain" description="Fibronectin type-III" evidence="3">
    <location>
        <begin position="37"/>
        <end position="130"/>
    </location>
</feature>
<dbReference type="PANTHER" id="PTHR23278">
    <property type="entry name" value="SIDESTEP PROTEIN"/>
    <property type="match status" value="1"/>
</dbReference>
<feature type="compositionally biased region" description="Low complexity" evidence="1">
    <location>
        <begin position="433"/>
        <end position="449"/>
    </location>
</feature>
<keyword evidence="2" id="KW-0472">Membrane</keyword>
<dbReference type="EMBL" id="JXJN01007668">
    <property type="status" value="NOT_ANNOTATED_CDS"/>
    <property type="molecule type" value="Genomic_DNA"/>
</dbReference>
<feature type="compositionally biased region" description="Polar residues" evidence="1">
    <location>
        <begin position="179"/>
        <end position="188"/>
    </location>
</feature>
<proteinExistence type="predicted"/>
<keyword evidence="2" id="KW-1133">Transmembrane helix</keyword>
<dbReference type="Gene3D" id="2.60.40.10">
    <property type="entry name" value="Immunoglobulins"/>
    <property type="match status" value="1"/>
</dbReference>
<dbReference type="SMART" id="SM00060">
    <property type="entry name" value="FN3"/>
    <property type="match status" value="1"/>
</dbReference>
<protein>
    <recommendedName>
        <fullName evidence="3">Fibronectin type-III domain-containing protein</fullName>
    </recommendedName>
</protein>
<name>A0A1B0B2I5_9MUSC</name>
<dbReference type="PANTHER" id="PTHR23278:SF2">
    <property type="entry name" value="SIDESTEP V, ISOFORM B"/>
    <property type="match status" value="1"/>
</dbReference>
<sequence>MTEEYFPERNAYYISLNNITDIDEKCFRELEKKPYHLPDPVKNCTAYNATANSLQIQCVAGFDGGIPQHFHVQIYDETSRQILYNISYRNPDFTIKRLPSDSMFIIRITAVNGQGPSKLTYKLRARTLMAPLLRTASSTAVLVQLTPLLGALVGVIATLVLVAICIVIFMKFRTKNTRRGQNGDTTTTEADKGSAEPLSRNMGSHSSLEDKNPDVIPQETNSEDEFHLEEKAFDRLNMESQRILYTPTNRLNTASPPPPSLSPTFSKQYGELSLTTNPAFSLYNTPQRAPAIQRPVYTAPPPLLSTRTPANIYTRIPGRTYLPAYETRTSPTSPYGSTTTCTMPLLGGQSNGSLQTNSSSGGVAGGIITGGMVSGLGSLNLAGNVVSNCSTLPHPATQQQNGGISTALTSSLTSGNITIGAVQSLLTSPRSQPTYDSTTTPSTQSPLLATSTLLGSGNYETISS</sequence>
<dbReference type="PROSITE" id="PS50853">
    <property type="entry name" value="FN3"/>
    <property type="match status" value="1"/>
</dbReference>
<reference evidence="4" key="2">
    <citation type="submission" date="2020-05" db="UniProtKB">
        <authorList>
            <consortium name="EnsemblMetazoa"/>
        </authorList>
    </citation>
    <scope>IDENTIFICATION</scope>
    <source>
        <strain evidence="4">IAEA</strain>
    </source>
</reference>
<dbReference type="InterPro" id="IPR003961">
    <property type="entry name" value="FN3_dom"/>
</dbReference>
<evidence type="ECO:0000256" key="2">
    <source>
        <dbReference type="SAM" id="Phobius"/>
    </source>
</evidence>
<evidence type="ECO:0000259" key="3">
    <source>
        <dbReference type="PROSITE" id="PS50853"/>
    </source>
</evidence>
<reference evidence="5" key="1">
    <citation type="submission" date="2015-01" db="EMBL/GenBank/DDBJ databases">
        <authorList>
            <person name="Aksoy S."/>
            <person name="Warren W."/>
            <person name="Wilson R.K."/>
        </authorList>
    </citation>
    <scope>NUCLEOTIDE SEQUENCE [LARGE SCALE GENOMIC DNA]</scope>
    <source>
        <strain evidence="5">IAEA</strain>
    </source>
</reference>